<feature type="compositionally biased region" description="Low complexity" evidence="1">
    <location>
        <begin position="150"/>
        <end position="175"/>
    </location>
</feature>
<organism evidence="3 4">
    <name type="scientific">Amycolatopsis camponoti</name>
    <dbReference type="NCBI Taxonomy" id="2606593"/>
    <lineage>
        <taxon>Bacteria</taxon>
        <taxon>Bacillati</taxon>
        <taxon>Actinomycetota</taxon>
        <taxon>Actinomycetes</taxon>
        <taxon>Pseudonocardiales</taxon>
        <taxon>Pseudonocardiaceae</taxon>
        <taxon>Amycolatopsis</taxon>
    </lineage>
</organism>
<dbReference type="InterPro" id="IPR036291">
    <property type="entry name" value="NAD(P)-bd_dom_sf"/>
</dbReference>
<evidence type="ECO:0000256" key="1">
    <source>
        <dbReference type="SAM" id="MobiDB-lite"/>
    </source>
</evidence>
<dbReference type="Pfam" id="PF01370">
    <property type="entry name" value="Epimerase"/>
    <property type="match status" value="1"/>
</dbReference>
<dbReference type="EMBL" id="CABVGP010000002">
    <property type="protein sequence ID" value="VVJ19532.1"/>
    <property type="molecule type" value="Genomic_DNA"/>
</dbReference>
<reference evidence="3 4" key="1">
    <citation type="submission" date="2019-09" db="EMBL/GenBank/DDBJ databases">
        <authorList>
            <person name="Leyn A S."/>
        </authorList>
    </citation>
    <scope>NUCLEOTIDE SEQUENCE [LARGE SCALE GENOMIC DNA]</scope>
    <source>
        <strain evidence="3">AA231_1</strain>
    </source>
</reference>
<dbReference type="Gene3D" id="3.40.50.720">
    <property type="entry name" value="NAD(P)-binding Rossmann-like Domain"/>
    <property type="match status" value="2"/>
</dbReference>
<name>A0A6I8LR16_9PSEU</name>
<dbReference type="InterPro" id="IPR001509">
    <property type="entry name" value="Epimerase_deHydtase"/>
</dbReference>
<gene>
    <name evidence="3" type="ORF">AA23TX_04553</name>
</gene>
<dbReference type="AlphaFoldDB" id="A0A6I8LR16"/>
<evidence type="ECO:0000313" key="4">
    <source>
        <dbReference type="Proteomes" id="UP000399805"/>
    </source>
</evidence>
<protein>
    <recommendedName>
        <fullName evidence="2">NAD-dependent epimerase/dehydratase domain-containing protein</fullName>
    </recommendedName>
</protein>
<dbReference type="Proteomes" id="UP000399805">
    <property type="component" value="Unassembled WGS sequence"/>
</dbReference>
<sequence>MRAGEPDILVTGATGFVGTAVLRELVGRGMGPRVRILARRPPPEWMTIAGVTTWPGDLTDAPGLAGLCTGITTLLHLASQVGGDPARCTAVNEGGTANLLAEAHRAGTRSVLYLSTCAVYQDGTHRGARVPGEGTGRFATADGGPGAGSGLAAALGPPPVRGAAGVRGPLTSGDWSEGERSGGSGVVADPGLTGGDRSADGGPGVGSGWAADLDSLIGGIGSAGVVLGGGLGSPVSGDGTAGGVLRGEPESLTSESKPAGERRGSGLGVDPASLVGRSGLVGEGLRAGSGLVPDSALPVGRSGLVGEGLRVGFGLVPDPASLSGRSGLVGEGPQAESGLVPDPASPTDRRGLAGEGPRAGLVPDSALLVGRSGLAGEGPRVGSGRIPDPASPTDRRDLAGETLPSRVESAAEPGSPTGGSGPAGGRLPTPAGPAAPESSTGRSGPTPECEPPADPESPTGDHPPDPSELVMGPASPTSRSRLAGERLVLAAGGTVLRPHLVHGPGDRHVVPALVRWIRAVPAWAAGGVARTSLVAVADLAAAIAVLALDPRLSRPGEVLHVADPRPVTIRGLVTAVCGLLDLPLPAADLPLAEHRARTRAALPALTDHQYSLLTRDHWYESSRIWELTGVLPGRRLAEAADWYRESLGIPGGTVIASSDRA</sequence>
<dbReference type="PANTHER" id="PTHR43245">
    <property type="entry name" value="BIFUNCTIONAL POLYMYXIN RESISTANCE PROTEIN ARNA"/>
    <property type="match status" value="1"/>
</dbReference>
<evidence type="ECO:0000259" key="2">
    <source>
        <dbReference type="Pfam" id="PF01370"/>
    </source>
</evidence>
<dbReference type="SUPFAM" id="SSF51735">
    <property type="entry name" value="NAD(P)-binding Rossmann-fold domains"/>
    <property type="match status" value="1"/>
</dbReference>
<keyword evidence="4" id="KW-1185">Reference proteome</keyword>
<evidence type="ECO:0000313" key="3">
    <source>
        <dbReference type="EMBL" id="VVJ19532.1"/>
    </source>
</evidence>
<accession>A0A6I8LR16</accession>
<feature type="region of interest" description="Disordered" evidence="1">
    <location>
        <begin position="238"/>
        <end position="271"/>
    </location>
</feature>
<dbReference type="InterPro" id="IPR050177">
    <property type="entry name" value="Lipid_A_modif_metabolic_enz"/>
</dbReference>
<feature type="region of interest" description="Disordered" evidence="1">
    <location>
        <begin position="128"/>
        <end position="206"/>
    </location>
</feature>
<feature type="region of interest" description="Disordered" evidence="1">
    <location>
        <begin position="324"/>
        <end position="480"/>
    </location>
</feature>
<feature type="domain" description="NAD-dependent epimerase/dehydratase" evidence="2">
    <location>
        <begin position="8"/>
        <end position="125"/>
    </location>
</feature>
<proteinExistence type="predicted"/>